<feature type="transmembrane region" description="Helical" evidence="5">
    <location>
        <begin position="21"/>
        <end position="44"/>
    </location>
</feature>
<dbReference type="PROSITE" id="PS51012">
    <property type="entry name" value="ABC_TM2"/>
    <property type="match status" value="1"/>
</dbReference>
<organism evidence="7 8">
    <name type="scientific">Clostridium senegalense</name>
    <dbReference type="NCBI Taxonomy" id="1465809"/>
    <lineage>
        <taxon>Bacteria</taxon>
        <taxon>Bacillati</taxon>
        <taxon>Bacillota</taxon>
        <taxon>Clostridia</taxon>
        <taxon>Eubacteriales</taxon>
        <taxon>Clostridiaceae</taxon>
        <taxon>Clostridium</taxon>
    </lineage>
</organism>
<comment type="subcellular location">
    <subcellularLocation>
        <location evidence="5">Cell membrane</location>
        <topology evidence="5">Multi-pass membrane protein</topology>
    </subcellularLocation>
    <subcellularLocation>
        <location evidence="1">Membrane</location>
        <topology evidence="1">Multi-pass membrane protein</topology>
    </subcellularLocation>
</comment>
<keyword evidence="5" id="KW-1003">Cell membrane</keyword>
<comment type="caution">
    <text evidence="7">The sequence shown here is derived from an EMBL/GenBank/DDBJ whole genome shotgun (WGS) entry which is preliminary data.</text>
</comment>
<feature type="transmembrane region" description="Helical" evidence="5">
    <location>
        <begin position="237"/>
        <end position="257"/>
    </location>
</feature>
<keyword evidence="5" id="KW-0813">Transport</keyword>
<feature type="transmembrane region" description="Helical" evidence="5">
    <location>
        <begin position="110"/>
        <end position="138"/>
    </location>
</feature>
<comment type="similarity">
    <text evidence="5">Belongs to the ABC-2 integral membrane protein family.</text>
</comment>
<dbReference type="InterPro" id="IPR013525">
    <property type="entry name" value="ABC2_TM"/>
</dbReference>
<dbReference type="EMBL" id="JAAGPU010000031">
    <property type="protein sequence ID" value="NEU06031.1"/>
    <property type="molecule type" value="Genomic_DNA"/>
</dbReference>
<dbReference type="AlphaFoldDB" id="A0A6M0H835"/>
<evidence type="ECO:0000313" key="7">
    <source>
        <dbReference type="EMBL" id="NEU06031.1"/>
    </source>
</evidence>
<feature type="transmembrane region" description="Helical" evidence="5">
    <location>
        <begin position="64"/>
        <end position="89"/>
    </location>
</feature>
<evidence type="ECO:0000256" key="4">
    <source>
        <dbReference type="ARBA" id="ARBA00023136"/>
    </source>
</evidence>
<gene>
    <name evidence="7" type="ORF">G3M99_14440</name>
</gene>
<dbReference type="PANTHER" id="PTHR43229:SF2">
    <property type="entry name" value="NODULATION PROTEIN J"/>
    <property type="match status" value="1"/>
</dbReference>
<evidence type="ECO:0000259" key="6">
    <source>
        <dbReference type="PROSITE" id="PS51012"/>
    </source>
</evidence>
<reference evidence="7 8" key="1">
    <citation type="submission" date="2020-02" db="EMBL/GenBank/DDBJ databases">
        <title>Genome assembly of a novel Clostridium senegalense strain.</title>
        <authorList>
            <person name="Gupta T.B."/>
            <person name="Jauregui R."/>
            <person name="Maclean P."/>
            <person name="Nawarathana A."/>
            <person name="Brightwell G."/>
        </authorList>
    </citation>
    <scope>NUCLEOTIDE SEQUENCE [LARGE SCALE GENOMIC DNA]</scope>
    <source>
        <strain evidence="7 8">AGRFS4</strain>
    </source>
</reference>
<evidence type="ECO:0000256" key="3">
    <source>
        <dbReference type="ARBA" id="ARBA00022989"/>
    </source>
</evidence>
<dbReference type="InterPro" id="IPR051784">
    <property type="entry name" value="Nod_factor_ABC_transporter"/>
</dbReference>
<keyword evidence="8" id="KW-1185">Reference proteome</keyword>
<feature type="domain" description="ABC transmembrane type-2" evidence="6">
    <location>
        <begin position="26"/>
        <end position="260"/>
    </location>
</feature>
<feature type="transmembrane region" description="Helical" evidence="5">
    <location>
        <begin position="150"/>
        <end position="175"/>
    </location>
</feature>
<dbReference type="InterPro" id="IPR047817">
    <property type="entry name" value="ABC2_TM_bact-type"/>
</dbReference>
<evidence type="ECO:0000256" key="5">
    <source>
        <dbReference type="RuleBase" id="RU361157"/>
    </source>
</evidence>
<evidence type="ECO:0000256" key="2">
    <source>
        <dbReference type="ARBA" id="ARBA00022692"/>
    </source>
</evidence>
<dbReference type="GO" id="GO:0043190">
    <property type="term" value="C:ATP-binding cassette (ABC) transporter complex"/>
    <property type="evidence" value="ECO:0007669"/>
    <property type="project" value="InterPro"/>
</dbReference>
<dbReference type="PANTHER" id="PTHR43229">
    <property type="entry name" value="NODULATION PROTEIN J"/>
    <property type="match status" value="1"/>
</dbReference>
<name>A0A6M0H835_9CLOT</name>
<dbReference type="GO" id="GO:0140359">
    <property type="term" value="F:ABC-type transporter activity"/>
    <property type="evidence" value="ECO:0007669"/>
    <property type="project" value="InterPro"/>
</dbReference>
<keyword evidence="2 5" id="KW-0812">Transmembrane</keyword>
<sequence>MSFKHVLRVIKQKIIIRAKIYFRYPLNVLMIFVMPLIWLTPQILMAKGFGGTAGFKEFTGSDNYVGFMVIGFMIAVYSSNTMWSIGYSLKEEMWDGVLESNWTTPVNRIVLVLANAIFEFITATFQVILVGVICRLAFNFNVFSKELLKCIIFLIPFLFSLMGLGLIVASLVLIIKNENTVIDVSDGIIQGFSGSTFPIEVLPRFLLPISFIIPLTYMNNSARVLIIGETPFMDLKYEFLILVISMFVFLFLGVLTFNKVEKKCRQEGLSGY</sequence>
<proteinExistence type="inferred from homology"/>
<dbReference type="RefSeq" id="WP_199870596.1">
    <property type="nucleotide sequence ID" value="NZ_JAAGPU010000031.1"/>
</dbReference>
<feature type="transmembrane region" description="Helical" evidence="5">
    <location>
        <begin position="196"/>
        <end position="217"/>
    </location>
</feature>
<accession>A0A6M0H835</accession>
<evidence type="ECO:0000313" key="8">
    <source>
        <dbReference type="Proteomes" id="UP000481872"/>
    </source>
</evidence>
<dbReference type="PIRSF" id="PIRSF006648">
    <property type="entry name" value="DrrB"/>
    <property type="match status" value="1"/>
</dbReference>
<dbReference type="Proteomes" id="UP000481872">
    <property type="component" value="Unassembled WGS sequence"/>
</dbReference>
<protein>
    <recommendedName>
        <fullName evidence="5">Transport permease protein</fullName>
    </recommendedName>
</protein>
<keyword evidence="4 5" id="KW-0472">Membrane</keyword>
<keyword evidence="3 5" id="KW-1133">Transmembrane helix</keyword>
<dbReference type="Pfam" id="PF01061">
    <property type="entry name" value="ABC2_membrane"/>
    <property type="match status" value="1"/>
</dbReference>
<dbReference type="InterPro" id="IPR000412">
    <property type="entry name" value="ABC_2_transport"/>
</dbReference>
<evidence type="ECO:0000256" key="1">
    <source>
        <dbReference type="ARBA" id="ARBA00004141"/>
    </source>
</evidence>